<dbReference type="CDD" id="cd05300">
    <property type="entry name" value="2-Hacid_dh_1"/>
    <property type="match status" value="1"/>
</dbReference>
<dbReference type="EMBL" id="LT629748">
    <property type="protein sequence ID" value="SDR72065.1"/>
    <property type="molecule type" value="Genomic_DNA"/>
</dbReference>
<protein>
    <submittedName>
        <fullName evidence="6">Phosphoglycerate dehydrogenase</fullName>
    </submittedName>
</protein>
<dbReference type="PANTHER" id="PTHR43333:SF1">
    <property type="entry name" value="D-ISOMER SPECIFIC 2-HYDROXYACID DEHYDROGENASE NAD-BINDING DOMAIN-CONTAINING PROTEIN"/>
    <property type="match status" value="1"/>
</dbReference>
<dbReference type="PANTHER" id="PTHR43333">
    <property type="entry name" value="2-HACID_DH_C DOMAIN-CONTAINING PROTEIN"/>
    <property type="match status" value="1"/>
</dbReference>
<keyword evidence="2" id="KW-0520">NAD</keyword>
<dbReference type="RefSeq" id="WP_090271604.1">
    <property type="nucleotide sequence ID" value="NZ_LT629748.1"/>
</dbReference>
<dbReference type="InterPro" id="IPR036291">
    <property type="entry name" value="NAD(P)-bd_dom_sf"/>
</dbReference>
<keyword evidence="1 3" id="KW-0560">Oxidoreductase</keyword>
<evidence type="ECO:0000256" key="1">
    <source>
        <dbReference type="ARBA" id="ARBA00023002"/>
    </source>
</evidence>
<accession>A0A1H1LDG1</accession>
<evidence type="ECO:0000256" key="2">
    <source>
        <dbReference type="ARBA" id="ARBA00023027"/>
    </source>
</evidence>
<feature type="domain" description="D-isomer specific 2-hydroxyacid dehydrogenase NAD-binding" evidence="5">
    <location>
        <begin position="108"/>
        <end position="280"/>
    </location>
</feature>
<organism evidence="6 7">
    <name type="scientific">Halopseudomonas litoralis</name>
    <dbReference type="NCBI Taxonomy" id="797277"/>
    <lineage>
        <taxon>Bacteria</taxon>
        <taxon>Pseudomonadati</taxon>
        <taxon>Pseudomonadota</taxon>
        <taxon>Gammaproteobacteria</taxon>
        <taxon>Pseudomonadales</taxon>
        <taxon>Pseudomonadaceae</taxon>
        <taxon>Halopseudomonas</taxon>
    </lineage>
</organism>
<evidence type="ECO:0000313" key="7">
    <source>
        <dbReference type="Proteomes" id="UP000243426"/>
    </source>
</evidence>
<evidence type="ECO:0000259" key="4">
    <source>
        <dbReference type="Pfam" id="PF00389"/>
    </source>
</evidence>
<dbReference type="InterPro" id="IPR006139">
    <property type="entry name" value="D-isomer_2_OHA_DH_cat_dom"/>
</dbReference>
<proteinExistence type="inferred from homology"/>
<sequence length="314" mass="34926">MINILVLVAPEDGELPGLQPLAESAHLRILSDEQELRDALPNADVLVVTDFRTGVLERCWPDQHNIRWVHATSAGVDALRFPALWESDIPVTNARGLFDRGIAEYVLGSILLFAKDFAGNLRYQQQHQWRHRDTERIDGRQVLVIGAGSIGGEVSQLLRAVGMQVTGLARSSRDDSRFDRVLANDRLLDLLPDADFVIITAPLTEDTRGLFNRHTFAAMKPTARLINVGRGPIVITDDLVEALNSGTIAGAALDVFEEEPLPSEHPLWDMSNVMISAHMAGDFIGWRQALGEQFVDNFRRWQAGDPLLNEVRKT</sequence>
<feature type="domain" description="D-isomer specific 2-hydroxyacid dehydrogenase catalytic" evidence="4">
    <location>
        <begin position="31"/>
        <end position="311"/>
    </location>
</feature>
<dbReference type="AlphaFoldDB" id="A0A1H1LDG1"/>
<keyword evidence="7" id="KW-1185">Reference proteome</keyword>
<gene>
    <name evidence="6" type="ORF">SAMN05216198_0181</name>
</gene>
<evidence type="ECO:0000256" key="3">
    <source>
        <dbReference type="RuleBase" id="RU003719"/>
    </source>
</evidence>
<reference evidence="7" key="1">
    <citation type="submission" date="2016-10" db="EMBL/GenBank/DDBJ databases">
        <authorList>
            <person name="Varghese N."/>
            <person name="Submissions S."/>
        </authorList>
    </citation>
    <scope>NUCLEOTIDE SEQUENCE [LARGE SCALE GENOMIC DNA]</scope>
    <source>
        <strain evidence="7">2SM5</strain>
    </source>
</reference>
<dbReference type="GO" id="GO:0016616">
    <property type="term" value="F:oxidoreductase activity, acting on the CH-OH group of donors, NAD or NADP as acceptor"/>
    <property type="evidence" value="ECO:0007669"/>
    <property type="project" value="InterPro"/>
</dbReference>
<dbReference type="Pfam" id="PF02826">
    <property type="entry name" value="2-Hacid_dh_C"/>
    <property type="match status" value="1"/>
</dbReference>
<dbReference type="OrthoDB" id="9787219at2"/>
<dbReference type="GO" id="GO:0051287">
    <property type="term" value="F:NAD binding"/>
    <property type="evidence" value="ECO:0007669"/>
    <property type="project" value="InterPro"/>
</dbReference>
<dbReference type="PRINTS" id="PR00411">
    <property type="entry name" value="PNDRDTASEI"/>
</dbReference>
<dbReference type="SUPFAM" id="SSF51735">
    <property type="entry name" value="NAD(P)-binding Rossmann-fold domains"/>
    <property type="match status" value="1"/>
</dbReference>
<evidence type="ECO:0000313" key="6">
    <source>
        <dbReference type="EMBL" id="SDR72065.1"/>
    </source>
</evidence>
<evidence type="ECO:0000259" key="5">
    <source>
        <dbReference type="Pfam" id="PF02826"/>
    </source>
</evidence>
<dbReference type="InterPro" id="IPR006140">
    <property type="entry name" value="D-isomer_DH_NAD-bd"/>
</dbReference>
<comment type="similarity">
    <text evidence="3">Belongs to the D-isomer specific 2-hydroxyacid dehydrogenase family.</text>
</comment>
<dbReference type="STRING" id="797277.SAMN05216198_0181"/>
<dbReference type="Pfam" id="PF00389">
    <property type="entry name" value="2-Hacid_dh"/>
    <property type="match status" value="1"/>
</dbReference>
<dbReference type="Gene3D" id="3.40.50.720">
    <property type="entry name" value="NAD(P)-binding Rossmann-like Domain"/>
    <property type="match status" value="2"/>
</dbReference>
<dbReference type="Proteomes" id="UP000243426">
    <property type="component" value="Chromosome I"/>
</dbReference>
<name>A0A1H1LDG1_9GAMM</name>
<dbReference type="SUPFAM" id="SSF52283">
    <property type="entry name" value="Formate/glycerate dehydrogenase catalytic domain-like"/>
    <property type="match status" value="1"/>
</dbReference>